<evidence type="ECO:0000313" key="2">
    <source>
        <dbReference type="Proteomes" id="UP000324748"/>
    </source>
</evidence>
<proteinExistence type="predicted"/>
<keyword evidence="2" id="KW-1185">Reference proteome</keyword>
<evidence type="ECO:0000313" key="1">
    <source>
        <dbReference type="EMBL" id="KAA1114397.1"/>
    </source>
</evidence>
<dbReference type="OrthoDB" id="10054429at2759"/>
<accession>A0A5B0QMB8</accession>
<reference evidence="1 2" key="1">
    <citation type="submission" date="2019-05" db="EMBL/GenBank/DDBJ databases">
        <title>Emergence of the Ug99 lineage of the wheat stem rust pathogen through somatic hybridization.</title>
        <authorList>
            <person name="Li F."/>
            <person name="Upadhyaya N.M."/>
            <person name="Sperschneider J."/>
            <person name="Matny O."/>
            <person name="Nguyen-Phuc H."/>
            <person name="Mago R."/>
            <person name="Raley C."/>
            <person name="Miller M.E."/>
            <person name="Silverstein K.A.T."/>
            <person name="Henningsen E."/>
            <person name="Hirsch C.D."/>
            <person name="Visser B."/>
            <person name="Pretorius Z.A."/>
            <person name="Steffenson B.J."/>
            <person name="Schwessinger B."/>
            <person name="Dodds P.N."/>
            <person name="Figueroa M."/>
        </authorList>
    </citation>
    <scope>NUCLEOTIDE SEQUENCE [LARGE SCALE GENOMIC DNA]</scope>
    <source>
        <strain evidence="1">21-0</strain>
    </source>
</reference>
<organism evidence="1 2">
    <name type="scientific">Puccinia graminis f. sp. tritici</name>
    <dbReference type="NCBI Taxonomy" id="56615"/>
    <lineage>
        <taxon>Eukaryota</taxon>
        <taxon>Fungi</taxon>
        <taxon>Dikarya</taxon>
        <taxon>Basidiomycota</taxon>
        <taxon>Pucciniomycotina</taxon>
        <taxon>Pucciniomycetes</taxon>
        <taxon>Pucciniales</taxon>
        <taxon>Pucciniaceae</taxon>
        <taxon>Puccinia</taxon>
    </lineage>
</organism>
<comment type="caution">
    <text evidence="1">The sequence shown here is derived from an EMBL/GenBank/DDBJ whole genome shotgun (WGS) entry which is preliminary data.</text>
</comment>
<name>A0A5B0QMB8_PUCGR</name>
<gene>
    <name evidence="1" type="ORF">PGT21_007290</name>
</gene>
<sequence length="93" mass="10631">MSLINQFFPGARLDLVLYSRKCLKHLFHHPRFRGHGLKCLFGLTTAHRWIGLYSILTLSVARSRPTSYSCWVNDVIANDLLAVAQLDVAYLKD</sequence>
<protein>
    <submittedName>
        <fullName evidence="1">Uncharacterized protein</fullName>
    </submittedName>
</protein>
<dbReference type="Proteomes" id="UP000324748">
    <property type="component" value="Unassembled WGS sequence"/>
</dbReference>
<dbReference type="AlphaFoldDB" id="A0A5B0QMB8"/>
<dbReference type="EMBL" id="VSWC01000014">
    <property type="protein sequence ID" value="KAA1114397.1"/>
    <property type="molecule type" value="Genomic_DNA"/>
</dbReference>